<evidence type="ECO:0000313" key="1">
    <source>
        <dbReference type="EMBL" id="GJH17495.1"/>
    </source>
</evidence>
<protein>
    <submittedName>
        <fullName evidence="1">Uncharacterized protein</fullName>
    </submittedName>
</protein>
<proteinExistence type="predicted"/>
<accession>A0ACB5QQM6</accession>
<evidence type="ECO:0000313" key="2">
    <source>
        <dbReference type="Proteomes" id="UP001055013"/>
    </source>
</evidence>
<dbReference type="Proteomes" id="UP001055013">
    <property type="component" value="Unassembled WGS sequence"/>
</dbReference>
<keyword evidence="2" id="KW-1185">Reference proteome</keyword>
<organism evidence="1 2">
    <name type="scientific">Caballeronia novacaledonica</name>
    <dbReference type="NCBI Taxonomy" id="1544861"/>
    <lineage>
        <taxon>Bacteria</taxon>
        <taxon>Pseudomonadati</taxon>
        <taxon>Pseudomonadota</taxon>
        <taxon>Betaproteobacteria</taxon>
        <taxon>Burkholderiales</taxon>
        <taxon>Burkholderiaceae</taxon>
        <taxon>Caballeronia</taxon>
    </lineage>
</organism>
<gene>
    <name evidence="1" type="ORF">CBA19CS22_13155</name>
</gene>
<dbReference type="EMBL" id="BPUR01000006">
    <property type="protein sequence ID" value="GJH17495.1"/>
    <property type="molecule type" value="Genomic_DNA"/>
</dbReference>
<name>A0ACB5QQM6_9BURK</name>
<sequence>MNSRVASTRTPSPMPHSVEIAAAAIFALALIHTFAVARIETLSHRFPRHSGLFHFLAEVEVIFGFWALVLCLVMCVLVGSAATVAYLEHREFTEALFVFVIMVIAASRPILVLVTNVVIGLSRFLPVRTEVAAVWLSLSAIPLLGSLVTEPAAMTLAALLLRDRLFVAQVPERVKYFGLALLFVNVSIGGVLTAYAAPPVLMVASAWEWNTGFMAATFGWKAALAVVVNASVFVALTAKSVPTLPSRDCVDALSLERVPVGVTIVHIAFLALVVINSHHAVVFIGAFLFFLGYTQAYERHQSPLMLRESLLVAFFLGGLIVLGGLQQWWLRPVVGSMDALALYVSATGLTAVMDNAAITYLGSLIPGLSDRAKYLLVAGAVTGGGLTVIANAPNPAGLAILGRQFRGGAVSPLKLLGATFLPTLTAGVAFLFL</sequence>
<reference evidence="1" key="1">
    <citation type="submission" date="2021-09" db="EMBL/GenBank/DDBJ databases">
        <title>Isolation and characterization of 3-chlorobenzoate degrading bacteria from soils in Shizuoka.</title>
        <authorList>
            <person name="Ifat A."/>
            <person name="Ogawa N."/>
            <person name="Kimbara K."/>
            <person name="Moriuchi R."/>
            <person name="Dohra H."/>
            <person name="Shintani M."/>
        </authorList>
    </citation>
    <scope>NUCLEOTIDE SEQUENCE</scope>
    <source>
        <strain evidence="1">19CS2-2</strain>
    </source>
</reference>
<comment type="caution">
    <text evidence="1">The sequence shown here is derived from an EMBL/GenBank/DDBJ whole genome shotgun (WGS) entry which is preliminary data.</text>
</comment>